<accession>A0ACB9KJ34</accession>
<dbReference type="Proteomes" id="UP000828941">
    <property type="component" value="Chromosome 14"/>
</dbReference>
<dbReference type="EMBL" id="CM039439">
    <property type="protein sequence ID" value="KAI4297150.1"/>
    <property type="molecule type" value="Genomic_DNA"/>
</dbReference>
<organism evidence="1 2">
    <name type="scientific">Bauhinia variegata</name>
    <name type="common">Purple orchid tree</name>
    <name type="synonym">Phanera variegata</name>
    <dbReference type="NCBI Taxonomy" id="167791"/>
    <lineage>
        <taxon>Eukaryota</taxon>
        <taxon>Viridiplantae</taxon>
        <taxon>Streptophyta</taxon>
        <taxon>Embryophyta</taxon>
        <taxon>Tracheophyta</taxon>
        <taxon>Spermatophyta</taxon>
        <taxon>Magnoliopsida</taxon>
        <taxon>eudicotyledons</taxon>
        <taxon>Gunneridae</taxon>
        <taxon>Pentapetalae</taxon>
        <taxon>rosids</taxon>
        <taxon>fabids</taxon>
        <taxon>Fabales</taxon>
        <taxon>Fabaceae</taxon>
        <taxon>Cercidoideae</taxon>
        <taxon>Cercideae</taxon>
        <taxon>Bauhiniinae</taxon>
        <taxon>Bauhinia</taxon>
    </lineage>
</organism>
<comment type="caution">
    <text evidence="1">The sequence shown here is derived from an EMBL/GenBank/DDBJ whole genome shotgun (WGS) entry which is preliminary data.</text>
</comment>
<sequence length="550" mass="61686">MGSSSLLDYLSILSLLRLVILLLFLNFSTSLATPSTELTYGHFLHCLVKQTNSADEVSNIVYTQANPSYTSVLRAYIRNARFNTSSTPKPIIIVTALTKFHVQATVICAKSTGILLKIRSGGHDYEGLSYTSIEKPFVVLDMFNFRKINIDIHNEIAYVQAGATLGEFYYRISEKSKVHGFPAGACPTVGVGGHISGGGYGIMLRKYGLTIDHLIDAEIVDANGKLLNRKSMGEDLFWAISGGGGASFGVIISYTVKLVRVPEKVTGFRVQKTLEENATDLVLQWQKVAPYIDDRLFLMVILKPVNSNVNKGQKTISALISGLFLGGADEVVPILDKKFPLLGVKKENCTEMSWIESVPWWFGFPSGTPLEVLLNRDLDSANFFKRKSDYVQKPISRDGFESIWKKMIELGNIGLFFSPYGGRMSEIPADATPFPHRAGNLFEIQYFVDWFQPGEALEEFYLAQSRSLYSYLTPFVSKNPRSALQNYRDLDIGINHHDRNSYKEGKVYGLKYFNNNFYRLVKIKTAADPEDFFWHEQSIPTLPRNGGDKR</sequence>
<gene>
    <name evidence="1" type="ORF">L6164_037053</name>
</gene>
<keyword evidence="2" id="KW-1185">Reference proteome</keyword>
<protein>
    <submittedName>
        <fullName evidence="1">Uncharacterized protein</fullName>
    </submittedName>
</protein>
<name>A0ACB9KJ34_BAUVA</name>
<proteinExistence type="predicted"/>
<evidence type="ECO:0000313" key="2">
    <source>
        <dbReference type="Proteomes" id="UP000828941"/>
    </source>
</evidence>
<reference evidence="1 2" key="1">
    <citation type="journal article" date="2022" name="DNA Res.">
        <title>Chromosomal-level genome assembly of the orchid tree Bauhinia variegata (Leguminosae; Cercidoideae) supports the allotetraploid origin hypothesis of Bauhinia.</title>
        <authorList>
            <person name="Zhong Y."/>
            <person name="Chen Y."/>
            <person name="Zheng D."/>
            <person name="Pang J."/>
            <person name="Liu Y."/>
            <person name="Luo S."/>
            <person name="Meng S."/>
            <person name="Qian L."/>
            <person name="Wei D."/>
            <person name="Dai S."/>
            <person name="Zhou R."/>
        </authorList>
    </citation>
    <scope>NUCLEOTIDE SEQUENCE [LARGE SCALE GENOMIC DNA]</scope>
    <source>
        <strain evidence="1">BV-YZ2020</strain>
    </source>
</reference>
<evidence type="ECO:0000313" key="1">
    <source>
        <dbReference type="EMBL" id="KAI4297150.1"/>
    </source>
</evidence>